<dbReference type="Proteomes" id="UP000580856">
    <property type="component" value="Unassembled WGS sequence"/>
</dbReference>
<evidence type="ECO:0000313" key="5">
    <source>
        <dbReference type="Proteomes" id="UP000580856"/>
    </source>
</evidence>
<keyword evidence="2" id="KW-0732">Signal</keyword>
<dbReference type="Gene3D" id="3.20.20.370">
    <property type="entry name" value="Glycoside hydrolase/deacetylase"/>
    <property type="match status" value="1"/>
</dbReference>
<evidence type="ECO:0000259" key="3">
    <source>
        <dbReference type="Pfam" id="PF01522"/>
    </source>
</evidence>
<dbReference type="GO" id="GO:0005975">
    <property type="term" value="P:carbohydrate metabolic process"/>
    <property type="evidence" value="ECO:0007669"/>
    <property type="project" value="InterPro"/>
</dbReference>
<organism evidence="4 5">
    <name type="scientific">Desulfobaculum xiamenense</name>
    <dbReference type="NCBI Taxonomy" id="995050"/>
    <lineage>
        <taxon>Bacteria</taxon>
        <taxon>Pseudomonadati</taxon>
        <taxon>Thermodesulfobacteriota</taxon>
        <taxon>Desulfovibrionia</taxon>
        <taxon>Desulfovibrionales</taxon>
        <taxon>Desulfovibrionaceae</taxon>
        <taxon>Desulfobaculum</taxon>
    </lineage>
</organism>
<dbReference type="InterPro" id="IPR002509">
    <property type="entry name" value="NODB_dom"/>
</dbReference>
<evidence type="ECO:0000256" key="1">
    <source>
        <dbReference type="ARBA" id="ARBA00004613"/>
    </source>
</evidence>
<protein>
    <submittedName>
        <fullName evidence="4">Peptidoglycan/xylan/chitin deacetylase (PgdA/CDA1 family)</fullName>
    </submittedName>
</protein>
<feature type="domain" description="NodB homology" evidence="3">
    <location>
        <begin position="56"/>
        <end position="168"/>
    </location>
</feature>
<evidence type="ECO:0000313" key="4">
    <source>
        <dbReference type="EMBL" id="NJB67780.1"/>
    </source>
</evidence>
<dbReference type="PANTHER" id="PTHR34216">
    <property type="match status" value="1"/>
</dbReference>
<dbReference type="RefSeq" id="WP_167940804.1">
    <property type="nucleotide sequence ID" value="NZ_JAATJA010000001.1"/>
</dbReference>
<reference evidence="4 5" key="1">
    <citation type="submission" date="2020-03" db="EMBL/GenBank/DDBJ databases">
        <title>Genomic Encyclopedia of Type Strains, Phase IV (KMG-IV): sequencing the most valuable type-strain genomes for metagenomic binning, comparative biology and taxonomic classification.</title>
        <authorList>
            <person name="Goeker M."/>
        </authorList>
    </citation>
    <scope>NUCLEOTIDE SEQUENCE [LARGE SCALE GENOMIC DNA]</scope>
    <source>
        <strain evidence="4 5">DSM 24233</strain>
    </source>
</reference>
<comment type="subcellular location">
    <subcellularLocation>
        <location evidence="1">Secreted</location>
    </subcellularLocation>
</comment>
<dbReference type="EMBL" id="JAATJA010000001">
    <property type="protein sequence ID" value="NJB67780.1"/>
    <property type="molecule type" value="Genomic_DNA"/>
</dbReference>
<gene>
    <name evidence="4" type="ORF">GGQ74_001420</name>
</gene>
<sequence length="368" mass="42249">MLKSLPVLMYHYISSWPDAISVAPELFEDHLKAMTRAGYRGIGLDEAAAFLREGRSLPKKSVLITFDDGFLDNYVYAWPLLREHGHKGVIFAVTNKIVHEERPRPTLSDVWDGYVGLDDLPQVNNPFRTGKEGLRVRTDLFFSWKEARAMETDGTVRVAGHTHYHRSVFTSPRFSGLFMPGGRKRTFDRFDAPVLFGLPKFEEGPAMKHRAFKPSEELYALVRESVPQDFATAFDHFKEPGRAQDLLRRIREIPESRLGSYESHAEFEERIYEELRASRDMLRTELGREADVLAWPWGAYSDESLRIAKELGFTVLFTTNIGPNPPGMVSDAVNRFKARARRPAWLLSRLAIYSRPLVARTYGLFHKR</sequence>
<accession>A0A846QL53</accession>
<dbReference type="InterPro" id="IPR011330">
    <property type="entry name" value="Glyco_hydro/deAcase_b/a-brl"/>
</dbReference>
<name>A0A846QL53_9BACT</name>
<feature type="domain" description="NodB homology" evidence="3">
    <location>
        <begin position="268"/>
        <end position="315"/>
    </location>
</feature>
<comment type="caution">
    <text evidence="4">The sequence shown here is derived from an EMBL/GenBank/DDBJ whole genome shotgun (WGS) entry which is preliminary data.</text>
</comment>
<dbReference type="CDD" id="cd10969">
    <property type="entry name" value="CE4_Ecf1_like_5s"/>
    <property type="match status" value="1"/>
</dbReference>
<dbReference type="Pfam" id="PF01522">
    <property type="entry name" value="Polysacc_deac_1"/>
    <property type="match status" value="2"/>
</dbReference>
<evidence type="ECO:0000256" key="2">
    <source>
        <dbReference type="ARBA" id="ARBA00022729"/>
    </source>
</evidence>
<dbReference type="GO" id="GO:0016810">
    <property type="term" value="F:hydrolase activity, acting on carbon-nitrogen (but not peptide) bonds"/>
    <property type="evidence" value="ECO:0007669"/>
    <property type="project" value="InterPro"/>
</dbReference>
<dbReference type="PANTHER" id="PTHR34216:SF3">
    <property type="entry name" value="POLY-BETA-1,6-N-ACETYL-D-GLUCOSAMINE N-DEACETYLASE"/>
    <property type="match status" value="1"/>
</dbReference>
<dbReference type="InterPro" id="IPR051398">
    <property type="entry name" value="Polysacch_Deacetylase"/>
</dbReference>
<dbReference type="GO" id="GO:0005576">
    <property type="term" value="C:extracellular region"/>
    <property type="evidence" value="ECO:0007669"/>
    <property type="project" value="UniProtKB-SubCell"/>
</dbReference>
<dbReference type="SUPFAM" id="SSF88713">
    <property type="entry name" value="Glycoside hydrolase/deacetylase"/>
    <property type="match status" value="1"/>
</dbReference>
<proteinExistence type="predicted"/>
<keyword evidence="5" id="KW-1185">Reference proteome</keyword>
<dbReference type="AlphaFoldDB" id="A0A846QL53"/>